<keyword evidence="2" id="KW-1003">Cell membrane</keyword>
<reference evidence="18 19" key="1">
    <citation type="submission" date="2025-05" db="UniProtKB">
        <authorList>
            <consortium name="RefSeq"/>
        </authorList>
    </citation>
    <scope>IDENTIFICATION</scope>
</reference>
<comment type="subcellular location">
    <subcellularLocation>
        <location evidence="13">Synaptic cell membrane</location>
        <topology evidence="13">Multi-pass membrane protein</topology>
    </subcellularLocation>
</comment>
<dbReference type="Gene3D" id="2.70.170.10">
    <property type="entry name" value="Neurotransmitter-gated ion-channel ligand-binding domain"/>
    <property type="match status" value="1"/>
</dbReference>
<feature type="domain" description="Neurotransmitter-gated ion-channel ligand-binding" evidence="15">
    <location>
        <begin position="24"/>
        <end position="229"/>
    </location>
</feature>
<dbReference type="GeneID" id="100201624"/>
<dbReference type="PRINTS" id="PR00254">
    <property type="entry name" value="NICOTINICR"/>
</dbReference>
<evidence type="ECO:0000256" key="12">
    <source>
        <dbReference type="ARBA" id="ARBA00023303"/>
    </source>
</evidence>
<evidence type="ECO:0000256" key="10">
    <source>
        <dbReference type="ARBA" id="ARBA00023180"/>
    </source>
</evidence>
<dbReference type="RefSeq" id="XP_065657570.1">
    <property type="nucleotide sequence ID" value="XM_065801498.1"/>
</dbReference>
<evidence type="ECO:0000313" key="20">
    <source>
        <dbReference type="RefSeq" id="XP_065657570.1"/>
    </source>
</evidence>
<feature type="transmembrane region" description="Helical" evidence="14">
    <location>
        <begin position="463"/>
        <end position="482"/>
    </location>
</feature>
<evidence type="ECO:0000256" key="11">
    <source>
        <dbReference type="ARBA" id="ARBA00023286"/>
    </source>
</evidence>
<dbReference type="Gene3D" id="1.20.58.390">
    <property type="entry name" value="Neurotransmitter-gated ion-channel transmembrane domain"/>
    <property type="match status" value="1"/>
</dbReference>
<feature type="transmembrane region" description="Helical" evidence="14">
    <location>
        <begin position="233"/>
        <end position="255"/>
    </location>
</feature>
<keyword evidence="10" id="KW-0325">Glycoprotein</keyword>
<evidence type="ECO:0000256" key="8">
    <source>
        <dbReference type="ARBA" id="ARBA00023157"/>
    </source>
</evidence>
<name>A0ABM4C7I3_HYDVU</name>
<evidence type="ECO:0000256" key="14">
    <source>
        <dbReference type="RuleBase" id="RU000687"/>
    </source>
</evidence>
<keyword evidence="6 14" id="KW-0406">Ion transport</keyword>
<dbReference type="InterPro" id="IPR006201">
    <property type="entry name" value="Neur_channel"/>
</dbReference>
<dbReference type="InterPro" id="IPR036719">
    <property type="entry name" value="Neuro-gated_channel_TM_sf"/>
</dbReference>
<keyword evidence="8" id="KW-1015">Disulfide bond</keyword>
<dbReference type="Proteomes" id="UP001652625">
    <property type="component" value="Chromosome 07"/>
</dbReference>
<evidence type="ECO:0000256" key="7">
    <source>
        <dbReference type="ARBA" id="ARBA00023136"/>
    </source>
</evidence>
<dbReference type="InterPro" id="IPR006202">
    <property type="entry name" value="Neur_chan_lig-bd"/>
</dbReference>
<dbReference type="InterPro" id="IPR006029">
    <property type="entry name" value="Neurotrans-gated_channel_TM"/>
</dbReference>
<keyword evidence="3 14" id="KW-0812">Transmembrane</keyword>
<evidence type="ECO:0000313" key="17">
    <source>
        <dbReference type="Proteomes" id="UP001652625"/>
    </source>
</evidence>
<dbReference type="InterPro" id="IPR038050">
    <property type="entry name" value="Neuro_actylchol_rec"/>
</dbReference>
<dbReference type="PRINTS" id="PR00252">
    <property type="entry name" value="NRIONCHANNEL"/>
</dbReference>
<keyword evidence="9 18" id="KW-0675">Receptor</keyword>
<evidence type="ECO:0000256" key="6">
    <source>
        <dbReference type="ARBA" id="ARBA00023065"/>
    </source>
</evidence>
<keyword evidence="5" id="KW-0770">Synapse</keyword>
<evidence type="ECO:0000256" key="13">
    <source>
        <dbReference type="ARBA" id="ARBA00034099"/>
    </source>
</evidence>
<dbReference type="CDD" id="cd19051">
    <property type="entry name" value="LGIC_TM_cation"/>
    <property type="match status" value="1"/>
</dbReference>
<accession>A0ABM4C7I3</accession>
<evidence type="ECO:0000256" key="1">
    <source>
        <dbReference type="ARBA" id="ARBA00022448"/>
    </source>
</evidence>
<gene>
    <name evidence="18 19 20" type="primary">LOC100201624</name>
</gene>
<protein>
    <submittedName>
        <fullName evidence="18 19">Neuronal acetylcholine receptor subunit alpha-10 isoform X3</fullName>
    </submittedName>
</protein>
<keyword evidence="17" id="KW-1185">Reference proteome</keyword>
<dbReference type="PANTHER" id="PTHR18945">
    <property type="entry name" value="NEUROTRANSMITTER GATED ION CHANNEL"/>
    <property type="match status" value="1"/>
</dbReference>
<feature type="chain" id="PRO_5044948700" evidence="14">
    <location>
        <begin position="18"/>
        <end position="488"/>
    </location>
</feature>
<evidence type="ECO:0000256" key="5">
    <source>
        <dbReference type="ARBA" id="ARBA00023018"/>
    </source>
</evidence>
<keyword evidence="4 14" id="KW-1133">Transmembrane helix</keyword>
<keyword evidence="1 14" id="KW-0813">Transport</keyword>
<dbReference type="InterPro" id="IPR036734">
    <property type="entry name" value="Neur_chan_lig-bd_sf"/>
</dbReference>
<keyword evidence="11" id="KW-1071">Ligand-gated ion channel</keyword>
<dbReference type="Pfam" id="PF02931">
    <property type="entry name" value="Neur_chan_LBD"/>
    <property type="match status" value="1"/>
</dbReference>
<feature type="signal peptide" evidence="14">
    <location>
        <begin position="1"/>
        <end position="17"/>
    </location>
</feature>
<evidence type="ECO:0000313" key="18">
    <source>
        <dbReference type="RefSeq" id="XP_065657568.1"/>
    </source>
</evidence>
<feature type="transmembrane region" description="Helical" evidence="14">
    <location>
        <begin position="262"/>
        <end position="284"/>
    </location>
</feature>
<dbReference type="CDD" id="cd18997">
    <property type="entry name" value="LGIC_ECD_nAChR"/>
    <property type="match status" value="1"/>
</dbReference>
<feature type="domain" description="Neurotransmitter-gated ion-channel transmembrane" evidence="16">
    <location>
        <begin position="237"/>
        <end position="474"/>
    </location>
</feature>
<evidence type="ECO:0000259" key="15">
    <source>
        <dbReference type="Pfam" id="PF02931"/>
    </source>
</evidence>
<keyword evidence="7 14" id="KW-0472">Membrane</keyword>
<dbReference type="InterPro" id="IPR018000">
    <property type="entry name" value="Neurotransmitter_ion_chnl_CS"/>
</dbReference>
<dbReference type="RefSeq" id="XP_065657568.1">
    <property type="nucleotide sequence ID" value="XM_065801496.1"/>
</dbReference>
<evidence type="ECO:0000256" key="4">
    <source>
        <dbReference type="ARBA" id="ARBA00022989"/>
    </source>
</evidence>
<proteinExistence type="inferred from homology"/>
<dbReference type="InterPro" id="IPR002394">
    <property type="entry name" value="Nicotinic_acetylcholine_rcpt"/>
</dbReference>
<dbReference type="PROSITE" id="PS00236">
    <property type="entry name" value="NEUROTR_ION_CHANNEL"/>
    <property type="match status" value="1"/>
</dbReference>
<evidence type="ECO:0000259" key="16">
    <source>
        <dbReference type="Pfam" id="PF02932"/>
    </source>
</evidence>
<sequence length="488" mass="56358">MKKSYFILFILLLGVLADRRTEVKLLDHLFRNYHPDALPTLPRKGVNLTFDIALRQLIRMDENIEIIVVNTWIRQFWQDPFLTWNASDWEGINSVTVSPNKIWKPDITVYNNAEQDFQGLDHYGKTKVIVYSDGNIVWLIPTLLRTTCKLDMSYFPFDEQVCPLIFGSWAYDQVAIDLYHKNPTGDLSILAKSSEFIISGFEAVRVSELFKCCPNPYVSLTYKLHFQRRAKFYLFKIILPGVLIALLSCFSFILPPLSGDRVGLVITNFLSLSFYVLIVSDFVPPSSDTLPLLVKFYTLLMNEIGLALMTNCVIICLNSKVVPVPNWVRFVFLNNHFNNLFCFLRRKLLSRCIIYESNDDISLRLLDTSLNKNERILQNEGYAKKQNASSNNTLETNPDLMLRSKCSEIINSELINLYDSLLKLERNNDLNYLKTISDYVNTKTRQQSITADWEDVVRSIDKIFFIIFLLLIVGSVTFIFAFPPNANF</sequence>
<feature type="transmembrane region" description="Helical" evidence="14">
    <location>
        <begin position="296"/>
        <end position="317"/>
    </location>
</feature>
<dbReference type="SUPFAM" id="SSF63712">
    <property type="entry name" value="Nicotinic receptor ligand binding domain-like"/>
    <property type="match status" value="1"/>
</dbReference>
<evidence type="ECO:0000256" key="9">
    <source>
        <dbReference type="ARBA" id="ARBA00023170"/>
    </source>
</evidence>
<evidence type="ECO:0000256" key="3">
    <source>
        <dbReference type="ARBA" id="ARBA00022692"/>
    </source>
</evidence>
<evidence type="ECO:0000256" key="2">
    <source>
        <dbReference type="ARBA" id="ARBA00022475"/>
    </source>
</evidence>
<dbReference type="SUPFAM" id="SSF90112">
    <property type="entry name" value="Neurotransmitter-gated ion-channel transmembrane pore"/>
    <property type="match status" value="1"/>
</dbReference>
<dbReference type="Pfam" id="PF02932">
    <property type="entry name" value="Neur_chan_memb"/>
    <property type="match status" value="1"/>
</dbReference>
<keyword evidence="14" id="KW-0732">Signal</keyword>
<organism evidence="17 18">
    <name type="scientific">Hydra vulgaris</name>
    <name type="common">Hydra</name>
    <name type="synonym">Hydra attenuata</name>
    <dbReference type="NCBI Taxonomy" id="6087"/>
    <lineage>
        <taxon>Eukaryota</taxon>
        <taxon>Metazoa</taxon>
        <taxon>Cnidaria</taxon>
        <taxon>Hydrozoa</taxon>
        <taxon>Hydroidolina</taxon>
        <taxon>Anthoathecata</taxon>
        <taxon>Aplanulata</taxon>
        <taxon>Hydridae</taxon>
        <taxon>Hydra</taxon>
    </lineage>
</organism>
<comment type="similarity">
    <text evidence="14">Belongs to the ligand-gated ion channel (TC 1.A.9) family.</text>
</comment>
<dbReference type="RefSeq" id="XP_065657569.1">
    <property type="nucleotide sequence ID" value="XM_065801497.1"/>
</dbReference>
<evidence type="ECO:0000313" key="19">
    <source>
        <dbReference type="RefSeq" id="XP_065657569.1"/>
    </source>
</evidence>
<keyword evidence="12 14" id="KW-0407">Ion channel</keyword>